<reference evidence="4" key="1">
    <citation type="journal article" date="2015" name="Nature">
        <title>Complex archaea that bridge the gap between prokaryotes and eukaryotes.</title>
        <authorList>
            <person name="Spang A."/>
            <person name="Saw J.H."/>
            <person name="Jorgensen S.L."/>
            <person name="Zaremba-Niedzwiedzka K."/>
            <person name="Martijn J."/>
            <person name="Lind A.E."/>
            <person name="van Eijk R."/>
            <person name="Schleper C."/>
            <person name="Guy L."/>
            <person name="Ettema T.J."/>
        </authorList>
    </citation>
    <scope>NUCLEOTIDE SEQUENCE</scope>
</reference>
<feature type="domain" description="Multidrug resistance protein MdtA-like barrel-sandwich hybrid" evidence="2">
    <location>
        <begin position="49"/>
        <end position="242"/>
    </location>
</feature>
<feature type="domain" description="CusB-like beta-barrel" evidence="3">
    <location>
        <begin position="247"/>
        <end position="289"/>
    </location>
</feature>
<dbReference type="EMBL" id="LAZR01000024">
    <property type="protein sequence ID" value="KKO04091.1"/>
    <property type="molecule type" value="Genomic_DNA"/>
</dbReference>
<accession>A0A0F9VG20</accession>
<comment type="caution">
    <text evidence="4">The sequence shown here is derived from an EMBL/GenBank/DDBJ whole genome shotgun (WGS) entry which is preliminary data.</text>
</comment>
<dbReference type="Gene3D" id="1.10.287.470">
    <property type="entry name" value="Helix hairpin bin"/>
    <property type="match status" value="1"/>
</dbReference>
<dbReference type="InterPro" id="IPR058792">
    <property type="entry name" value="Beta-barrel_RND_2"/>
</dbReference>
<keyword evidence="1" id="KW-0175">Coiled coil</keyword>
<evidence type="ECO:0000256" key="1">
    <source>
        <dbReference type="SAM" id="Coils"/>
    </source>
</evidence>
<dbReference type="Gene3D" id="2.40.30.170">
    <property type="match status" value="1"/>
</dbReference>
<dbReference type="InterPro" id="IPR058625">
    <property type="entry name" value="MdtA-like_BSH"/>
</dbReference>
<feature type="coiled-coil region" evidence="1">
    <location>
        <begin position="152"/>
        <end position="214"/>
    </location>
</feature>
<evidence type="ECO:0000259" key="2">
    <source>
        <dbReference type="Pfam" id="PF25917"/>
    </source>
</evidence>
<evidence type="ECO:0008006" key="5">
    <source>
        <dbReference type="Google" id="ProtNLM"/>
    </source>
</evidence>
<dbReference type="AlphaFoldDB" id="A0A0F9VG20"/>
<dbReference type="Pfam" id="PF25917">
    <property type="entry name" value="BSH_RND"/>
    <property type="match status" value="1"/>
</dbReference>
<dbReference type="PANTHER" id="PTHR30386">
    <property type="entry name" value="MEMBRANE FUSION SUBUNIT OF EMRAB-TOLC MULTIDRUG EFFLUX PUMP"/>
    <property type="match status" value="1"/>
</dbReference>
<dbReference type="Pfam" id="PF25954">
    <property type="entry name" value="Beta-barrel_RND_2"/>
    <property type="match status" value="1"/>
</dbReference>
<name>A0A0F9VG20_9ZZZZ</name>
<protein>
    <recommendedName>
        <fullName evidence="5">Membrane fusion protein biotin-lipoyl like domain-containing protein</fullName>
    </recommendedName>
</protein>
<dbReference type="GO" id="GO:0055085">
    <property type="term" value="P:transmembrane transport"/>
    <property type="evidence" value="ECO:0007669"/>
    <property type="project" value="InterPro"/>
</dbReference>
<evidence type="ECO:0000313" key="4">
    <source>
        <dbReference type="EMBL" id="KKO04091.1"/>
    </source>
</evidence>
<dbReference type="SUPFAM" id="SSF111369">
    <property type="entry name" value="HlyD-like secretion proteins"/>
    <property type="match status" value="2"/>
</dbReference>
<sequence length="343" mass="37758">MSARVRVRLFGFLLICALVGTAAFAQWWFVGRYYEETDNAYVQGDITLISSQLAAQVTEVLVDDNQLVEAGDPLVRLDSRDFDVALAHARANLATRRAEQQQARSMLIQQDSLILAAQAGMLATQAEQRRIELDIKRITPLQQSGYASEEQLSNFRTQLEVAKAQVKKADADVQTQKLTKDTQYADIERLAAQIQAAEADISQAELALGRAEIRAPVAGRIGQRTARVGQNVQPGSHLLAVVPASELWIKANFKETQIQAMHEGQSAELVFDAFPDHIVTARIQSLFPASGAQFSLLPPDNATGNFTKVVQRFPVKLVIDSDQPLMDSIRPGMSVHVKVDLRG</sequence>
<organism evidence="4">
    <name type="scientific">marine sediment metagenome</name>
    <dbReference type="NCBI Taxonomy" id="412755"/>
    <lineage>
        <taxon>unclassified sequences</taxon>
        <taxon>metagenomes</taxon>
        <taxon>ecological metagenomes</taxon>
    </lineage>
</organism>
<dbReference type="PANTHER" id="PTHR30386:SF24">
    <property type="entry name" value="MULTIDRUG RESISTANCE EFFLUX PUMP"/>
    <property type="match status" value="1"/>
</dbReference>
<evidence type="ECO:0000259" key="3">
    <source>
        <dbReference type="Pfam" id="PF25954"/>
    </source>
</evidence>
<gene>
    <name evidence="4" type="ORF">LCGC14_0089850</name>
</gene>
<dbReference type="InterPro" id="IPR050739">
    <property type="entry name" value="MFP"/>
</dbReference>
<proteinExistence type="predicted"/>
<dbReference type="Gene3D" id="2.40.50.100">
    <property type="match status" value="1"/>
</dbReference>